<comment type="caution">
    <text evidence="1">The sequence shown here is derived from an EMBL/GenBank/DDBJ whole genome shotgun (WGS) entry which is preliminary data.</text>
</comment>
<dbReference type="EMBL" id="CAJNJA010027296">
    <property type="protein sequence ID" value="CAE7573100.1"/>
    <property type="molecule type" value="Genomic_DNA"/>
</dbReference>
<proteinExistence type="predicted"/>
<gene>
    <name evidence="1" type="primary">1a</name>
    <name evidence="1" type="ORF">SNEC2469_LOCUS16731</name>
</gene>
<protein>
    <submittedName>
        <fullName evidence="1">1a protein</fullName>
    </submittedName>
</protein>
<dbReference type="Proteomes" id="UP000601435">
    <property type="component" value="Unassembled WGS sequence"/>
</dbReference>
<keyword evidence="2" id="KW-1185">Reference proteome</keyword>
<evidence type="ECO:0000313" key="1">
    <source>
        <dbReference type="EMBL" id="CAE7573100.1"/>
    </source>
</evidence>
<sequence length="200" mass="22297">MAVTQLILITSRYYGTIFALNSESRTVFSLRRRGCTISAAWQKATGEFWPSSRLIWRFFAKGARMRRVLLAFLTAQLAQLAWAIRNQGHSAQEEAASYVDGVVPFPGDMISGVSDWKCIRFGHGVYDKESGQCFVPGATLTRVVSCSYQSDCMGPDTKYFDEKGFCYFPKKYTKITSARYQSDCLGGIYTGCGGGKCLKE</sequence>
<name>A0A812UEA1_9DINO</name>
<organism evidence="1 2">
    <name type="scientific">Symbiodinium necroappetens</name>
    <dbReference type="NCBI Taxonomy" id="1628268"/>
    <lineage>
        <taxon>Eukaryota</taxon>
        <taxon>Sar</taxon>
        <taxon>Alveolata</taxon>
        <taxon>Dinophyceae</taxon>
        <taxon>Suessiales</taxon>
        <taxon>Symbiodiniaceae</taxon>
        <taxon>Symbiodinium</taxon>
    </lineage>
</organism>
<dbReference type="OrthoDB" id="425320at2759"/>
<evidence type="ECO:0000313" key="2">
    <source>
        <dbReference type="Proteomes" id="UP000601435"/>
    </source>
</evidence>
<dbReference type="AlphaFoldDB" id="A0A812UEA1"/>
<reference evidence="1" key="1">
    <citation type="submission" date="2021-02" db="EMBL/GenBank/DDBJ databases">
        <authorList>
            <person name="Dougan E. K."/>
            <person name="Rhodes N."/>
            <person name="Thang M."/>
            <person name="Chan C."/>
        </authorList>
    </citation>
    <scope>NUCLEOTIDE SEQUENCE</scope>
</reference>
<accession>A0A812UEA1</accession>